<keyword evidence="1" id="KW-0732">Signal</keyword>
<evidence type="ECO:0000256" key="1">
    <source>
        <dbReference type="SAM" id="SignalP"/>
    </source>
</evidence>
<feature type="chain" id="PRO_5023102028" description="Lipoprotein" evidence="1">
    <location>
        <begin position="21"/>
        <end position="87"/>
    </location>
</feature>
<proteinExistence type="predicted"/>
<organism evidence="2 3">
    <name type="scientific">Thalassoglobus neptunius</name>
    <dbReference type="NCBI Taxonomy" id="1938619"/>
    <lineage>
        <taxon>Bacteria</taxon>
        <taxon>Pseudomonadati</taxon>
        <taxon>Planctomycetota</taxon>
        <taxon>Planctomycetia</taxon>
        <taxon>Planctomycetales</taxon>
        <taxon>Planctomycetaceae</taxon>
        <taxon>Thalassoglobus</taxon>
    </lineage>
</organism>
<keyword evidence="3" id="KW-1185">Reference proteome</keyword>
<sequence length="87" mass="8789" precursor="true">MKRCALMLTLALTIAATGCCCPFAQRGCAPCGYGAGYSPYNTYSAPASPCPNGACGTYPGAYTGGAPTAMAPYAYPMTATVDPLPAY</sequence>
<evidence type="ECO:0008006" key="4">
    <source>
        <dbReference type="Google" id="ProtNLM"/>
    </source>
</evidence>
<comment type="caution">
    <text evidence="2">The sequence shown here is derived from an EMBL/GenBank/DDBJ whole genome shotgun (WGS) entry which is preliminary data.</text>
</comment>
<feature type="signal peptide" evidence="1">
    <location>
        <begin position="1"/>
        <end position="20"/>
    </location>
</feature>
<dbReference type="EMBL" id="SIHI01000001">
    <property type="protein sequence ID" value="TWT57085.1"/>
    <property type="molecule type" value="Genomic_DNA"/>
</dbReference>
<name>A0A5C5X4G4_9PLAN</name>
<evidence type="ECO:0000313" key="3">
    <source>
        <dbReference type="Proteomes" id="UP000317243"/>
    </source>
</evidence>
<accession>A0A5C5X4G4</accession>
<protein>
    <recommendedName>
        <fullName evidence="4">Lipoprotein</fullName>
    </recommendedName>
</protein>
<dbReference type="Proteomes" id="UP000317243">
    <property type="component" value="Unassembled WGS sequence"/>
</dbReference>
<dbReference type="AlphaFoldDB" id="A0A5C5X4G4"/>
<dbReference type="PROSITE" id="PS51257">
    <property type="entry name" value="PROKAR_LIPOPROTEIN"/>
    <property type="match status" value="1"/>
</dbReference>
<reference evidence="2 3" key="1">
    <citation type="submission" date="2019-02" db="EMBL/GenBank/DDBJ databases">
        <title>Deep-cultivation of Planctomycetes and their phenomic and genomic characterization uncovers novel biology.</title>
        <authorList>
            <person name="Wiegand S."/>
            <person name="Jogler M."/>
            <person name="Boedeker C."/>
            <person name="Pinto D."/>
            <person name="Vollmers J."/>
            <person name="Rivas-Marin E."/>
            <person name="Kohn T."/>
            <person name="Peeters S.H."/>
            <person name="Heuer A."/>
            <person name="Rast P."/>
            <person name="Oberbeckmann S."/>
            <person name="Bunk B."/>
            <person name="Jeske O."/>
            <person name="Meyerdierks A."/>
            <person name="Storesund J.E."/>
            <person name="Kallscheuer N."/>
            <person name="Luecker S."/>
            <person name="Lage O.M."/>
            <person name="Pohl T."/>
            <person name="Merkel B.J."/>
            <person name="Hornburger P."/>
            <person name="Mueller R.-W."/>
            <person name="Bruemmer F."/>
            <person name="Labrenz M."/>
            <person name="Spormann A.M."/>
            <person name="Op Den Camp H."/>
            <person name="Overmann J."/>
            <person name="Amann R."/>
            <person name="Jetten M.S.M."/>
            <person name="Mascher T."/>
            <person name="Medema M.H."/>
            <person name="Devos D.P."/>
            <person name="Kaster A.-K."/>
            <person name="Ovreas L."/>
            <person name="Rohde M."/>
            <person name="Galperin M.Y."/>
            <person name="Jogler C."/>
        </authorList>
    </citation>
    <scope>NUCLEOTIDE SEQUENCE [LARGE SCALE GENOMIC DNA]</scope>
    <source>
        <strain evidence="2 3">KOR42</strain>
    </source>
</reference>
<gene>
    <name evidence="2" type="ORF">KOR42_04430</name>
</gene>
<dbReference type="RefSeq" id="WP_146506968.1">
    <property type="nucleotide sequence ID" value="NZ_SIHI01000001.1"/>
</dbReference>
<evidence type="ECO:0000313" key="2">
    <source>
        <dbReference type="EMBL" id="TWT57085.1"/>
    </source>
</evidence>